<keyword evidence="3" id="KW-1185">Reference proteome</keyword>
<gene>
    <name evidence="2" type="ORF">MKZ38_007943</name>
</gene>
<evidence type="ECO:0000256" key="1">
    <source>
        <dbReference type="SAM" id="MobiDB-lite"/>
    </source>
</evidence>
<feature type="region of interest" description="Disordered" evidence="1">
    <location>
        <begin position="80"/>
        <end position="105"/>
    </location>
</feature>
<name>A0AAD5WU27_9PEZI</name>
<protein>
    <submittedName>
        <fullName evidence="2">Uncharacterized protein</fullName>
    </submittedName>
</protein>
<dbReference type="EMBL" id="JAKWBI020000052">
    <property type="protein sequence ID" value="KAJ2904500.1"/>
    <property type="molecule type" value="Genomic_DNA"/>
</dbReference>
<accession>A0AAD5WU27</accession>
<evidence type="ECO:0000313" key="2">
    <source>
        <dbReference type="EMBL" id="KAJ2904500.1"/>
    </source>
</evidence>
<evidence type="ECO:0000313" key="3">
    <source>
        <dbReference type="Proteomes" id="UP001201980"/>
    </source>
</evidence>
<sequence length="184" mass="20362">MPTISLAKDIANVWCSVDAVSDMTWWFSNQPAGAIRVTFPLCQVWTPRLELVRNEGVPIPSSQQNTPDIVECGGRGVVKPHANPVVPKNDTLDSPAEDPEKTSHVHPGLTIPVTAVILYSSCRFDMNLCGNSFIRKLASMALPNRHSEPEMRLFAMHISKARMISIRKITNFTSQETPPTPEQS</sequence>
<dbReference type="AlphaFoldDB" id="A0AAD5WU27"/>
<comment type="caution">
    <text evidence="2">The sequence shown here is derived from an EMBL/GenBank/DDBJ whole genome shotgun (WGS) entry which is preliminary data.</text>
</comment>
<organism evidence="2 3">
    <name type="scientific">Zalerion maritima</name>
    <dbReference type="NCBI Taxonomy" id="339359"/>
    <lineage>
        <taxon>Eukaryota</taxon>
        <taxon>Fungi</taxon>
        <taxon>Dikarya</taxon>
        <taxon>Ascomycota</taxon>
        <taxon>Pezizomycotina</taxon>
        <taxon>Sordariomycetes</taxon>
        <taxon>Lulworthiomycetidae</taxon>
        <taxon>Lulworthiales</taxon>
        <taxon>Lulworthiaceae</taxon>
        <taxon>Zalerion</taxon>
    </lineage>
</organism>
<reference evidence="2" key="1">
    <citation type="submission" date="2022-07" db="EMBL/GenBank/DDBJ databases">
        <title>Draft genome sequence of Zalerion maritima ATCC 34329, a (micro)plastics degrading marine fungus.</title>
        <authorList>
            <person name="Paco A."/>
            <person name="Goncalves M.F.M."/>
            <person name="Rocha-Santos T.A.P."/>
            <person name="Alves A."/>
        </authorList>
    </citation>
    <scope>NUCLEOTIDE SEQUENCE</scope>
    <source>
        <strain evidence="2">ATCC 34329</strain>
    </source>
</reference>
<dbReference type="Proteomes" id="UP001201980">
    <property type="component" value="Unassembled WGS sequence"/>
</dbReference>
<proteinExistence type="predicted"/>